<reference evidence="1" key="1">
    <citation type="submission" date="2019-03" db="EMBL/GenBank/DDBJ databases">
        <authorList>
            <person name="Hao L."/>
        </authorList>
    </citation>
    <scope>NUCLEOTIDE SEQUENCE</scope>
</reference>
<name>A0A485M438_9ZZZZ</name>
<sequence length="136" mass="14552">MIKTVCGTIEDVFDSEVRVIVDRKASCEGCQAAGVCHSFTKKRMDLMLSRPPEHVRRGDTVVIAMEGSSVLKASVFAFMVPLAAILAALFLTQAAGASVTLQALGAVLAFAVSLAVVRRLGKKIEAPRIIEVIHEE</sequence>
<dbReference type="EMBL" id="CAADRM010000125">
    <property type="protein sequence ID" value="VFU16985.1"/>
    <property type="molecule type" value="Genomic_DNA"/>
</dbReference>
<evidence type="ECO:0000313" key="1">
    <source>
        <dbReference type="EMBL" id="VFU16985.1"/>
    </source>
</evidence>
<protein>
    <submittedName>
        <fullName evidence="1">SoxR reducing system protein RseC</fullName>
    </submittedName>
</protein>
<dbReference type="AlphaFoldDB" id="A0A485M438"/>
<dbReference type="PANTHER" id="PTHR35867">
    <property type="entry name" value="PROTEIN RSEC"/>
    <property type="match status" value="1"/>
</dbReference>
<dbReference type="PANTHER" id="PTHR35867:SF1">
    <property type="entry name" value="PROTEIN RSEC"/>
    <property type="match status" value="1"/>
</dbReference>
<dbReference type="Pfam" id="PF04246">
    <property type="entry name" value="RseC_MucC"/>
    <property type="match status" value="1"/>
</dbReference>
<proteinExistence type="predicted"/>
<accession>A0A485M438</accession>
<dbReference type="PIRSF" id="PIRSF004923">
    <property type="entry name" value="RseC"/>
    <property type="match status" value="1"/>
</dbReference>
<organism evidence="1">
    <name type="scientific">anaerobic digester metagenome</name>
    <dbReference type="NCBI Taxonomy" id="1263854"/>
    <lineage>
        <taxon>unclassified sequences</taxon>
        <taxon>metagenomes</taxon>
        <taxon>ecological metagenomes</taxon>
    </lineage>
</organism>
<dbReference type="InterPro" id="IPR026268">
    <property type="entry name" value="RseC"/>
</dbReference>
<gene>
    <name evidence="1" type="ORF">SCFA_60009</name>
</gene>
<dbReference type="InterPro" id="IPR007359">
    <property type="entry name" value="SigmaE_reg_RseC_MucC"/>
</dbReference>